<name>A0A2C8Z4K9_9MICO</name>
<evidence type="ECO:0000256" key="1">
    <source>
        <dbReference type="ARBA" id="ARBA00004635"/>
    </source>
</evidence>
<keyword evidence="9" id="KW-1185">Reference proteome</keyword>
<keyword evidence="3" id="KW-0732">Signal</keyword>
<dbReference type="PANTHER" id="PTHR30429">
    <property type="entry name" value="D-METHIONINE-BINDING LIPOPROTEIN METQ"/>
    <property type="match status" value="1"/>
</dbReference>
<comment type="subcellular location">
    <subcellularLocation>
        <location evidence="1">Membrane</location>
        <topology evidence="1">Lipid-anchor</topology>
    </subcellularLocation>
</comment>
<reference evidence="8 9" key="1">
    <citation type="submission" date="2017-09" db="EMBL/GenBank/DDBJ databases">
        <authorList>
            <person name="Ehlers B."/>
            <person name="Leendertz F.H."/>
        </authorList>
    </citation>
    <scope>NUCLEOTIDE SEQUENCE [LARGE SCALE GENOMIC DNA]</scope>
    <source>
        <strain evidence="8 9">CGMCC 1.05381</strain>
    </source>
</reference>
<keyword evidence="6" id="KW-0449">Lipoprotein</keyword>
<dbReference type="Gene3D" id="3.40.190.10">
    <property type="entry name" value="Periplasmic binding protein-like II"/>
    <property type="match status" value="2"/>
</dbReference>
<dbReference type="AlphaFoldDB" id="A0A2C8Z4K9"/>
<dbReference type="SUPFAM" id="SSF53850">
    <property type="entry name" value="Periplasmic binding protein-like II"/>
    <property type="match status" value="1"/>
</dbReference>
<evidence type="ECO:0000256" key="3">
    <source>
        <dbReference type="ARBA" id="ARBA00022729"/>
    </source>
</evidence>
<dbReference type="OrthoDB" id="9812878at2"/>
<dbReference type="EMBL" id="OCST01000002">
    <property type="protein sequence ID" value="SOE58586.1"/>
    <property type="molecule type" value="Genomic_DNA"/>
</dbReference>
<keyword evidence="7" id="KW-0812">Transmembrane</keyword>
<evidence type="ECO:0000313" key="8">
    <source>
        <dbReference type="EMBL" id="SOE58586.1"/>
    </source>
</evidence>
<sequence>MSTANTPEAATVVQPPKKNRRPAFIAIAIVAVLAIVAAIIGVVNLTSANPANEAAVDGTDSAAITEGLGSAAQPVRIGTVGASEPYWQTFKDAVLAEGISVDIIDFASYPEPNPALAAGELDVNQFQHNVYLGANNEATGDDIVPIGSTAIYPLGLYSTQYDSVDTIPDGATVAVPDDPSNLARGLLVLQSAGLIELDGGGSIFATLDQVDEANSRVKVTALEAALTATSLPDVAAAIINNEFVGNAGLTASDVIAQDDASDPNALPYVNIWAAKAKDKDNPVLLKLVEIYQNNQDVLDGVQDSFGGTAVFLKVPVADLETSLTKVIADTKAQG</sequence>
<dbReference type="PANTHER" id="PTHR30429:SF3">
    <property type="entry name" value="LIPOPROTEIN"/>
    <property type="match status" value="1"/>
</dbReference>
<dbReference type="GO" id="GO:0016020">
    <property type="term" value="C:membrane"/>
    <property type="evidence" value="ECO:0007669"/>
    <property type="project" value="UniProtKB-SubCell"/>
</dbReference>
<dbReference type="Pfam" id="PF03180">
    <property type="entry name" value="Lipoprotein_9"/>
    <property type="match status" value="1"/>
</dbReference>
<dbReference type="Proteomes" id="UP000219440">
    <property type="component" value="Unassembled WGS sequence"/>
</dbReference>
<keyword evidence="7" id="KW-1133">Transmembrane helix</keyword>
<dbReference type="RefSeq" id="WP_097059964.1">
    <property type="nucleotide sequence ID" value="NZ_BMLC01000001.1"/>
</dbReference>
<proteinExistence type="inferred from homology"/>
<evidence type="ECO:0000256" key="7">
    <source>
        <dbReference type="SAM" id="Phobius"/>
    </source>
</evidence>
<evidence type="ECO:0000256" key="6">
    <source>
        <dbReference type="ARBA" id="ARBA00023288"/>
    </source>
</evidence>
<protein>
    <submittedName>
        <fullName evidence="8">D-methionine transport system substrate-binding protein</fullName>
    </submittedName>
</protein>
<evidence type="ECO:0000256" key="2">
    <source>
        <dbReference type="ARBA" id="ARBA00008973"/>
    </source>
</evidence>
<evidence type="ECO:0000313" key="9">
    <source>
        <dbReference type="Proteomes" id="UP000219440"/>
    </source>
</evidence>
<dbReference type="InterPro" id="IPR004872">
    <property type="entry name" value="Lipoprotein_NlpA"/>
</dbReference>
<comment type="similarity">
    <text evidence="2">Belongs to the NlpA lipoprotein family.</text>
</comment>
<gene>
    <name evidence="8" type="ORF">SAMN06296378_0792</name>
</gene>
<keyword evidence="4 7" id="KW-0472">Membrane</keyword>
<accession>A0A2C8Z4K9</accession>
<evidence type="ECO:0000256" key="5">
    <source>
        <dbReference type="ARBA" id="ARBA00023139"/>
    </source>
</evidence>
<feature type="transmembrane region" description="Helical" evidence="7">
    <location>
        <begin position="23"/>
        <end position="43"/>
    </location>
</feature>
<keyword evidence="5" id="KW-0564">Palmitate</keyword>
<organism evidence="8 9">
    <name type="scientific">Salinibacterium xinjiangense</name>
    <dbReference type="NCBI Taxonomy" id="386302"/>
    <lineage>
        <taxon>Bacteria</taxon>
        <taxon>Bacillati</taxon>
        <taxon>Actinomycetota</taxon>
        <taxon>Actinomycetes</taxon>
        <taxon>Micrococcales</taxon>
        <taxon>Microbacteriaceae</taxon>
        <taxon>Salinibacterium</taxon>
    </lineage>
</organism>
<evidence type="ECO:0000256" key="4">
    <source>
        <dbReference type="ARBA" id="ARBA00023136"/>
    </source>
</evidence>